<reference evidence="8 9" key="1">
    <citation type="submission" date="2023-12" db="EMBL/GenBank/DDBJ databases">
        <title>Description of an unclassified Opitutus bacterium of Verrucomicrobiota.</title>
        <authorList>
            <person name="Zhang D.-F."/>
        </authorList>
    </citation>
    <scope>NUCLEOTIDE SEQUENCE [LARGE SCALE GENOMIC DNA]</scope>
    <source>
        <strain evidence="8 9">WL0086</strain>
    </source>
</reference>
<evidence type="ECO:0000256" key="6">
    <source>
        <dbReference type="PIRNR" id="PIRNR002889"/>
    </source>
</evidence>
<comment type="similarity">
    <text evidence="2 6">Belongs to the flagella basal body rod proteins family.</text>
</comment>
<keyword evidence="4 6" id="KW-0975">Bacterial flagellum</keyword>
<organism evidence="8 9">
    <name type="scientific">Actomonas aquatica</name>
    <dbReference type="NCBI Taxonomy" id="2866162"/>
    <lineage>
        <taxon>Bacteria</taxon>
        <taxon>Pseudomonadati</taxon>
        <taxon>Verrucomicrobiota</taxon>
        <taxon>Opitutia</taxon>
        <taxon>Opitutales</taxon>
        <taxon>Opitutaceae</taxon>
        <taxon>Actomonas</taxon>
    </lineage>
</organism>
<evidence type="ECO:0000259" key="7">
    <source>
        <dbReference type="Pfam" id="PF00460"/>
    </source>
</evidence>
<evidence type="ECO:0000256" key="3">
    <source>
        <dbReference type="ARBA" id="ARBA00014376"/>
    </source>
</evidence>
<comment type="function">
    <text evidence="5 6">Structural component of flagellum, the bacterial motility apparatus. Part of the rod structure of flagellar basal body.</text>
</comment>
<evidence type="ECO:0000256" key="2">
    <source>
        <dbReference type="ARBA" id="ARBA00009677"/>
    </source>
</evidence>
<gene>
    <name evidence="8" type="primary">flgB</name>
    <name evidence="8" type="ORF">K1X11_007690</name>
</gene>
<dbReference type="InterPro" id="IPR006300">
    <property type="entry name" value="FlgB"/>
</dbReference>
<dbReference type="NCBIfam" id="TIGR01396">
    <property type="entry name" value="FlgB"/>
    <property type="match status" value="1"/>
</dbReference>
<dbReference type="Proteomes" id="UP000738431">
    <property type="component" value="Chromosome"/>
</dbReference>
<evidence type="ECO:0000256" key="1">
    <source>
        <dbReference type="ARBA" id="ARBA00004117"/>
    </source>
</evidence>
<comment type="subunit">
    <text evidence="6">The basal body constitutes a major portion of the flagellar organelle and consists of a number of rings mounted on a central rod.</text>
</comment>
<dbReference type="InterPro" id="IPR001444">
    <property type="entry name" value="Flag_bb_rod_N"/>
</dbReference>
<protein>
    <recommendedName>
        <fullName evidence="3 6">Flagellar basal body rod protein FlgB</fullName>
    </recommendedName>
</protein>
<sequence length="127" mass="14064">MISPVSQSTNFALAAKLLDAAVMRQEAIATNIANAETPGYKRVDINPDFARELETRMGSGSTPAELRGLRLELKTDENARTMRKDGNTVEVEKEILEMNRNTVAYEFLTDYVSSSFKSLKFAITGRG</sequence>
<keyword evidence="9" id="KW-1185">Reference proteome</keyword>
<evidence type="ECO:0000256" key="4">
    <source>
        <dbReference type="ARBA" id="ARBA00023143"/>
    </source>
</evidence>
<dbReference type="Pfam" id="PF00460">
    <property type="entry name" value="Flg_bb_rod"/>
    <property type="match status" value="1"/>
</dbReference>
<name>A0ABZ1CCH9_9BACT</name>
<keyword evidence="8" id="KW-0282">Flagellum</keyword>
<keyword evidence="8" id="KW-0969">Cilium</keyword>
<dbReference type="PIRSF" id="PIRSF002889">
    <property type="entry name" value="Rod_FlgB"/>
    <property type="match status" value="1"/>
</dbReference>
<keyword evidence="8" id="KW-0966">Cell projection</keyword>
<evidence type="ECO:0000313" key="8">
    <source>
        <dbReference type="EMBL" id="WRQ89286.1"/>
    </source>
</evidence>
<proteinExistence type="inferred from homology"/>
<feature type="domain" description="Flagellar basal body rod protein N-terminal" evidence="7">
    <location>
        <begin position="23"/>
        <end position="41"/>
    </location>
</feature>
<evidence type="ECO:0000256" key="5">
    <source>
        <dbReference type="ARBA" id="ARBA00024934"/>
    </source>
</evidence>
<accession>A0ABZ1CCH9</accession>
<evidence type="ECO:0000313" key="9">
    <source>
        <dbReference type="Proteomes" id="UP000738431"/>
    </source>
</evidence>
<comment type="subcellular location">
    <subcellularLocation>
        <location evidence="1 6">Bacterial flagellum basal body</location>
    </subcellularLocation>
</comment>
<dbReference type="RefSeq" id="WP_221030023.1">
    <property type="nucleotide sequence ID" value="NZ_CP139781.1"/>
</dbReference>
<dbReference type="EMBL" id="CP139781">
    <property type="protein sequence ID" value="WRQ89286.1"/>
    <property type="molecule type" value="Genomic_DNA"/>
</dbReference>